<dbReference type="Pfam" id="PF00248">
    <property type="entry name" value="Aldo_ket_red"/>
    <property type="match status" value="1"/>
</dbReference>
<dbReference type="InterPro" id="IPR023210">
    <property type="entry name" value="NADP_OxRdtase_dom"/>
</dbReference>
<accession>B4DB28</accession>
<dbReference type="EMBL" id="ABVL01000034">
    <property type="protein sequence ID" value="EDY16402.1"/>
    <property type="molecule type" value="Genomic_DNA"/>
</dbReference>
<dbReference type="Gene3D" id="3.20.20.100">
    <property type="entry name" value="NADP-dependent oxidoreductase domain"/>
    <property type="match status" value="1"/>
</dbReference>
<protein>
    <submittedName>
        <fullName evidence="2">Aldo/keto reductase</fullName>
    </submittedName>
</protein>
<evidence type="ECO:0000313" key="3">
    <source>
        <dbReference type="Proteomes" id="UP000005824"/>
    </source>
</evidence>
<dbReference type="PANTHER" id="PTHR43312">
    <property type="entry name" value="D-THREO-ALDOSE 1-DEHYDROGENASE"/>
    <property type="match status" value="1"/>
</dbReference>
<sequence>MDLTRTAYGTWSGGRFMHFGEPLPEERFLSAIRHAYDKGIRTFMTADVYSNGGADEMLARALAGVPRDTYALVGMIGHDFYSGQRDGSKGYPRFTHPQLRGPRDYADYVRMATEKVLARCQTDHLDCLMLHNPDSIGYTSDAVWKAMEKVQEAGLTEMLGVAPGPANGFSLDLILNFERFGPLLDWAMIILSPMEPWPGSICLPAAEQHDIKLITRVVDHGGIFHDDVKPGHKFGERDHRGFRPPGWVEAGNKKLDAMRPIAEKHGLTALQLACLWNLGHKPVKSVIPTLIQEVGTDAKRYEEKIDELAALPEVTLSADEIEEIRSIGDNTGCMDLKGGNPRHTGEPLPDRWSLSNDLNQVAQRWHIDPVTALAYHHAQN</sequence>
<evidence type="ECO:0000259" key="1">
    <source>
        <dbReference type="Pfam" id="PF00248"/>
    </source>
</evidence>
<dbReference type="STRING" id="497964.CfE428DRAFT_6119"/>
<dbReference type="PANTHER" id="PTHR43312:SF1">
    <property type="entry name" value="NADP-DEPENDENT OXIDOREDUCTASE DOMAIN-CONTAINING PROTEIN"/>
    <property type="match status" value="1"/>
</dbReference>
<dbReference type="RefSeq" id="WP_006983438.1">
    <property type="nucleotide sequence ID" value="NZ_ABVL01000034.1"/>
</dbReference>
<feature type="domain" description="NADP-dependent oxidoreductase" evidence="1">
    <location>
        <begin position="8"/>
        <end position="327"/>
    </location>
</feature>
<dbReference type="InterPro" id="IPR036812">
    <property type="entry name" value="NAD(P)_OxRdtase_dom_sf"/>
</dbReference>
<evidence type="ECO:0000313" key="2">
    <source>
        <dbReference type="EMBL" id="EDY16402.1"/>
    </source>
</evidence>
<gene>
    <name evidence="2" type="ORF">CfE428DRAFT_6119</name>
</gene>
<dbReference type="InParanoid" id="B4DB28"/>
<organism evidence="2 3">
    <name type="scientific">Chthoniobacter flavus Ellin428</name>
    <dbReference type="NCBI Taxonomy" id="497964"/>
    <lineage>
        <taxon>Bacteria</taxon>
        <taxon>Pseudomonadati</taxon>
        <taxon>Verrucomicrobiota</taxon>
        <taxon>Spartobacteria</taxon>
        <taxon>Chthoniobacterales</taxon>
        <taxon>Chthoniobacteraceae</taxon>
        <taxon>Chthoniobacter</taxon>
    </lineage>
</organism>
<name>B4DB28_9BACT</name>
<keyword evidence="3" id="KW-1185">Reference proteome</keyword>
<comment type="caution">
    <text evidence="2">The sequence shown here is derived from an EMBL/GenBank/DDBJ whole genome shotgun (WGS) entry which is preliminary data.</text>
</comment>
<proteinExistence type="predicted"/>
<reference evidence="2 3" key="1">
    <citation type="journal article" date="2011" name="J. Bacteriol.">
        <title>Genome sequence of Chthoniobacter flavus Ellin428, an aerobic heterotrophic soil bacterium.</title>
        <authorList>
            <person name="Kant R."/>
            <person name="van Passel M.W."/>
            <person name="Palva A."/>
            <person name="Lucas S."/>
            <person name="Lapidus A."/>
            <person name="Glavina Del Rio T."/>
            <person name="Dalin E."/>
            <person name="Tice H."/>
            <person name="Bruce D."/>
            <person name="Goodwin L."/>
            <person name="Pitluck S."/>
            <person name="Larimer F.W."/>
            <person name="Land M.L."/>
            <person name="Hauser L."/>
            <person name="Sangwan P."/>
            <person name="de Vos W.M."/>
            <person name="Janssen P.H."/>
            <person name="Smidt H."/>
        </authorList>
    </citation>
    <scope>NUCLEOTIDE SEQUENCE [LARGE SCALE GENOMIC DNA]</scope>
    <source>
        <strain evidence="2 3">Ellin428</strain>
    </source>
</reference>
<dbReference type="Proteomes" id="UP000005824">
    <property type="component" value="Unassembled WGS sequence"/>
</dbReference>
<dbReference type="eggNOG" id="COG0667">
    <property type="taxonomic scope" value="Bacteria"/>
</dbReference>
<dbReference type="AlphaFoldDB" id="B4DB28"/>
<dbReference type="InterPro" id="IPR053135">
    <property type="entry name" value="AKR2_Oxidoreductase"/>
</dbReference>
<dbReference type="SUPFAM" id="SSF51430">
    <property type="entry name" value="NAD(P)-linked oxidoreductase"/>
    <property type="match status" value="1"/>
</dbReference>